<accession>A0ACB9BUQ6</accession>
<protein>
    <submittedName>
        <fullName evidence="1">Uncharacterized protein</fullName>
    </submittedName>
</protein>
<name>A0ACB9BUQ6_9ASTR</name>
<evidence type="ECO:0000313" key="1">
    <source>
        <dbReference type="EMBL" id="KAI3725741.1"/>
    </source>
</evidence>
<proteinExistence type="predicted"/>
<organism evidence="1 2">
    <name type="scientific">Smallanthus sonchifolius</name>
    <dbReference type="NCBI Taxonomy" id="185202"/>
    <lineage>
        <taxon>Eukaryota</taxon>
        <taxon>Viridiplantae</taxon>
        <taxon>Streptophyta</taxon>
        <taxon>Embryophyta</taxon>
        <taxon>Tracheophyta</taxon>
        <taxon>Spermatophyta</taxon>
        <taxon>Magnoliopsida</taxon>
        <taxon>eudicotyledons</taxon>
        <taxon>Gunneridae</taxon>
        <taxon>Pentapetalae</taxon>
        <taxon>asterids</taxon>
        <taxon>campanulids</taxon>
        <taxon>Asterales</taxon>
        <taxon>Asteraceae</taxon>
        <taxon>Asteroideae</taxon>
        <taxon>Heliantheae alliance</taxon>
        <taxon>Millerieae</taxon>
        <taxon>Smallanthus</taxon>
    </lineage>
</organism>
<evidence type="ECO:0000313" key="2">
    <source>
        <dbReference type="Proteomes" id="UP001056120"/>
    </source>
</evidence>
<dbReference type="Proteomes" id="UP001056120">
    <property type="component" value="Linkage Group LG22"/>
</dbReference>
<reference evidence="2" key="1">
    <citation type="journal article" date="2022" name="Mol. Ecol. Resour.">
        <title>The genomes of chicory, endive, great burdock and yacon provide insights into Asteraceae palaeo-polyploidization history and plant inulin production.</title>
        <authorList>
            <person name="Fan W."/>
            <person name="Wang S."/>
            <person name="Wang H."/>
            <person name="Wang A."/>
            <person name="Jiang F."/>
            <person name="Liu H."/>
            <person name="Zhao H."/>
            <person name="Xu D."/>
            <person name="Zhang Y."/>
        </authorList>
    </citation>
    <scope>NUCLEOTIDE SEQUENCE [LARGE SCALE GENOMIC DNA]</scope>
    <source>
        <strain evidence="2">cv. Yunnan</strain>
    </source>
</reference>
<gene>
    <name evidence="1" type="ORF">L1987_65533</name>
</gene>
<dbReference type="EMBL" id="CM042039">
    <property type="protein sequence ID" value="KAI3725741.1"/>
    <property type="molecule type" value="Genomic_DNA"/>
</dbReference>
<reference evidence="1 2" key="2">
    <citation type="journal article" date="2022" name="Mol. Ecol. Resour.">
        <title>The genomes of chicory, endive, great burdock and yacon provide insights into Asteraceae paleo-polyploidization history and plant inulin production.</title>
        <authorList>
            <person name="Fan W."/>
            <person name="Wang S."/>
            <person name="Wang H."/>
            <person name="Wang A."/>
            <person name="Jiang F."/>
            <person name="Liu H."/>
            <person name="Zhao H."/>
            <person name="Xu D."/>
            <person name="Zhang Y."/>
        </authorList>
    </citation>
    <scope>NUCLEOTIDE SEQUENCE [LARGE SCALE GENOMIC DNA]</scope>
    <source>
        <strain evidence="2">cv. Yunnan</strain>
        <tissue evidence="1">Leaves</tissue>
    </source>
</reference>
<sequence>MDQIGQSSLGVYSIKKSNTSRPKTHPASTIFQEVENAYRAYLRKVIREIFVDPENSLNHQKHGYPFLLNWAGVLCFNTTLYDNYLHVREPLLLNLNLSGTLGDHLPEKYKESLSFSMRLRIALDSTKGICYNPNSRTHPKRLV</sequence>
<comment type="caution">
    <text evidence="1">The sequence shown here is derived from an EMBL/GenBank/DDBJ whole genome shotgun (WGS) entry which is preliminary data.</text>
</comment>
<keyword evidence="2" id="KW-1185">Reference proteome</keyword>